<dbReference type="Pfam" id="PF13041">
    <property type="entry name" value="PPR_2"/>
    <property type="match status" value="2"/>
</dbReference>
<dbReference type="EMBL" id="JABWDY010000589">
    <property type="protein sequence ID" value="KAF5208021.1"/>
    <property type="molecule type" value="Genomic_DNA"/>
</dbReference>
<dbReference type="Gene3D" id="1.25.40.10">
    <property type="entry name" value="Tetratricopeptide repeat domain"/>
    <property type="match status" value="4"/>
</dbReference>
<reference evidence="3 4" key="1">
    <citation type="submission" date="2020-06" db="EMBL/GenBank/DDBJ databases">
        <title>Transcriptomic and genomic resources for Thalictrum thalictroides and T. hernandezii: Facilitating candidate gene discovery in an emerging model plant lineage.</title>
        <authorList>
            <person name="Arias T."/>
            <person name="Riano-Pachon D.M."/>
            <person name="Di Stilio V.S."/>
        </authorList>
    </citation>
    <scope>NUCLEOTIDE SEQUENCE [LARGE SCALE GENOMIC DNA]</scope>
    <source>
        <strain evidence="4">cv. WT478/WT964</strain>
        <tissue evidence="3">Leaves</tissue>
    </source>
</reference>
<organism evidence="3 4">
    <name type="scientific">Thalictrum thalictroides</name>
    <name type="common">Rue-anemone</name>
    <name type="synonym">Anemone thalictroides</name>
    <dbReference type="NCBI Taxonomy" id="46969"/>
    <lineage>
        <taxon>Eukaryota</taxon>
        <taxon>Viridiplantae</taxon>
        <taxon>Streptophyta</taxon>
        <taxon>Embryophyta</taxon>
        <taxon>Tracheophyta</taxon>
        <taxon>Spermatophyta</taxon>
        <taxon>Magnoliopsida</taxon>
        <taxon>Ranunculales</taxon>
        <taxon>Ranunculaceae</taxon>
        <taxon>Thalictroideae</taxon>
        <taxon>Thalictrum</taxon>
    </lineage>
</organism>
<feature type="repeat" description="PPR" evidence="2">
    <location>
        <begin position="393"/>
        <end position="427"/>
    </location>
</feature>
<dbReference type="InterPro" id="IPR002885">
    <property type="entry name" value="PPR_rpt"/>
</dbReference>
<sequence>MILSRQLTHHHHHLKQVTFSFLHSISTATTTVVKPPIKPWPVRLYPKRLVFMIKSQQNLDLALQIFNYAGQFHPDFSHNYDTYQAMIEKLSRAREFEEMEILLSQLQRLQFKCGENLFVAVIRNYGIASRPKLAIKTFLKIGDFGVQRSVRSFNTLLNAMIQNRRFDLVHLLFKNCKEKFGITVNVFTCNILVKALCKMNDLDVALKVLDEMPGMGMIPNLVTYTTILGAYCCRGDLVGARKVFDEILNKGFIPDATTYTVLMDGFCKQGRMVDAIKIMDDMEENGIKPNDITYGVMIEALCKEKKAGEALNLLEDMIGKYVPSSALCCKVIDALCEDGKVEDACNIWKKLLKTNCTPDNAISSALIYWLCKEGKVWEARKLFNEFEKGSIPSMLTYNTLIEGMCERGELQEAGRLWDEMVEKRCFPNVFTYNILIKGFCKIGKACEGVGILEDMVDKGCLPNKFTYSILIEGLLKSKQEKDIMKVLAVATSGGLLSLDGDSWGVFVTKTVANSESWKRVLDNALLETAT</sequence>
<dbReference type="PANTHER" id="PTHR47942">
    <property type="entry name" value="TETRATRICOPEPTIDE REPEAT (TPR)-LIKE SUPERFAMILY PROTEIN-RELATED"/>
    <property type="match status" value="1"/>
</dbReference>
<feature type="repeat" description="PPR" evidence="2">
    <location>
        <begin position="220"/>
        <end position="254"/>
    </location>
</feature>
<dbReference type="PANTHER" id="PTHR47942:SF16">
    <property type="entry name" value="PENTATRICOPEPTIDE REPEAT DOMAIN CONTAINING PROTEIN-RELATED"/>
    <property type="match status" value="1"/>
</dbReference>
<evidence type="ECO:0000313" key="3">
    <source>
        <dbReference type="EMBL" id="KAF5208021.1"/>
    </source>
</evidence>
<proteinExistence type="predicted"/>
<gene>
    <name evidence="3" type="ORF">FRX31_002393</name>
</gene>
<feature type="repeat" description="PPR" evidence="2">
    <location>
        <begin position="428"/>
        <end position="462"/>
    </location>
</feature>
<protein>
    <submittedName>
        <fullName evidence="3">Pentatricopeptide repeat-containing protein</fullName>
    </submittedName>
</protein>
<feature type="repeat" description="PPR" evidence="2">
    <location>
        <begin position="185"/>
        <end position="219"/>
    </location>
</feature>
<dbReference type="Proteomes" id="UP000554482">
    <property type="component" value="Unassembled WGS sequence"/>
</dbReference>
<name>A0A7J6XDZ1_THATH</name>
<dbReference type="Pfam" id="PF13812">
    <property type="entry name" value="PPR_3"/>
    <property type="match status" value="1"/>
</dbReference>
<accession>A0A7J6XDZ1</accession>
<dbReference type="InterPro" id="IPR011990">
    <property type="entry name" value="TPR-like_helical_dom_sf"/>
</dbReference>
<feature type="repeat" description="PPR" evidence="2">
    <location>
        <begin position="290"/>
        <end position="324"/>
    </location>
</feature>
<dbReference type="Pfam" id="PF12854">
    <property type="entry name" value="PPR_1"/>
    <property type="match status" value="2"/>
</dbReference>
<dbReference type="OrthoDB" id="185373at2759"/>
<dbReference type="Pfam" id="PF01535">
    <property type="entry name" value="PPR"/>
    <property type="match status" value="3"/>
</dbReference>
<dbReference type="InterPro" id="IPR051222">
    <property type="entry name" value="PPR/CCM1_RNA-binding"/>
</dbReference>
<dbReference type="AlphaFoldDB" id="A0A7J6XDZ1"/>
<feature type="repeat" description="PPR" evidence="2">
    <location>
        <begin position="255"/>
        <end position="289"/>
    </location>
</feature>
<evidence type="ECO:0000256" key="1">
    <source>
        <dbReference type="ARBA" id="ARBA00022737"/>
    </source>
</evidence>
<comment type="caution">
    <text evidence="3">The sequence shown here is derived from an EMBL/GenBank/DDBJ whole genome shotgun (WGS) entry which is preliminary data.</text>
</comment>
<evidence type="ECO:0000256" key="2">
    <source>
        <dbReference type="PROSITE-ProRule" id="PRU00708"/>
    </source>
</evidence>
<keyword evidence="1" id="KW-0677">Repeat</keyword>
<keyword evidence="4" id="KW-1185">Reference proteome</keyword>
<dbReference type="NCBIfam" id="TIGR00756">
    <property type="entry name" value="PPR"/>
    <property type="match status" value="7"/>
</dbReference>
<evidence type="ECO:0000313" key="4">
    <source>
        <dbReference type="Proteomes" id="UP000554482"/>
    </source>
</evidence>
<dbReference type="PROSITE" id="PS51375">
    <property type="entry name" value="PPR"/>
    <property type="match status" value="6"/>
</dbReference>